<evidence type="ECO:0000313" key="2">
    <source>
        <dbReference type="Proteomes" id="UP000024404"/>
    </source>
</evidence>
<dbReference type="EnsemblMetazoa" id="OVOC7393.1">
    <property type="protein sequence ID" value="OVOC7393.1"/>
    <property type="gene ID" value="WBGene00244202"/>
</dbReference>
<dbReference type="Proteomes" id="UP000024404">
    <property type="component" value="Unassembled WGS sequence"/>
</dbReference>
<dbReference type="Pfam" id="PF12937">
    <property type="entry name" value="F-box-like"/>
    <property type="match status" value="1"/>
</dbReference>
<keyword evidence="2" id="KW-1185">Reference proteome</keyword>
<dbReference type="GO" id="GO:0019005">
    <property type="term" value="C:SCF ubiquitin ligase complex"/>
    <property type="evidence" value="ECO:0007669"/>
    <property type="project" value="TreeGrafter"/>
</dbReference>
<dbReference type="CDD" id="cd09917">
    <property type="entry name" value="F-box_SF"/>
    <property type="match status" value="1"/>
</dbReference>
<reference evidence="1" key="2">
    <citation type="submission" date="2018-02" db="UniProtKB">
        <authorList>
            <consortium name="EnsemblMetazoa"/>
        </authorList>
    </citation>
    <scope>IDENTIFICATION</scope>
</reference>
<evidence type="ECO:0000313" key="1">
    <source>
        <dbReference type="EnsemblMetazoa" id="OVOC7393.1"/>
    </source>
</evidence>
<proteinExistence type="predicted"/>
<organism evidence="1 2">
    <name type="scientific">Onchocerca volvulus</name>
    <dbReference type="NCBI Taxonomy" id="6282"/>
    <lineage>
        <taxon>Eukaryota</taxon>
        <taxon>Metazoa</taxon>
        <taxon>Ecdysozoa</taxon>
        <taxon>Nematoda</taxon>
        <taxon>Chromadorea</taxon>
        <taxon>Rhabditida</taxon>
        <taxon>Spirurina</taxon>
        <taxon>Spiruromorpha</taxon>
        <taxon>Filarioidea</taxon>
        <taxon>Onchocercidae</taxon>
        <taxon>Onchocerca</taxon>
    </lineage>
</organism>
<dbReference type="EMBL" id="CMVM020000193">
    <property type="status" value="NOT_ANNOTATED_CDS"/>
    <property type="molecule type" value="Genomic_DNA"/>
</dbReference>
<protein>
    <submittedName>
        <fullName evidence="1">F-box domain-containing protein</fullName>
    </submittedName>
</protein>
<dbReference type="SUPFAM" id="SSF52047">
    <property type="entry name" value="RNI-like"/>
    <property type="match status" value="1"/>
</dbReference>
<reference evidence="2" key="1">
    <citation type="submission" date="2013-10" db="EMBL/GenBank/DDBJ databases">
        <title>Genome sequencing of Onchocerca volvulus.</title>
        <authorList>
            <person name="Cotton J."/>
            <person name="Tsai J."/>
            <person name="Stanley E."/>
            <person name="Tracey A."/>
            <person name="Holroyd N."/>
            <person name="Lustigman S."/>
            <person name="Berriman M."/>
        </authorList>
    </citation>
    <scope>NUCLEOTIDE SEQUENCE</scope>
</reference>
<dbReference type="PROSITE" id="PS50181">
    <property type="entry name" value="FBOX"/>
    <property type="match status" value="1"/>
</dbReference>
<accession>A0A2K6WCW1</accession>
<dbReference type="GO" id="GO:0031146">
    <property type="term" value="P:SCF-dependent proteasomal ubiquitin-dependent protein catabolic process"/>
    <property type="evidence" value="ECO:0007669"/>
    <property type="project" value="TreeGrafter"/>
</dbReference>
<name>A0A2K6WCW1_ONCVO</name>
<dbReference type="InterPro" id="IPR036047">
    <property type="entry name" value="F-box-like_dom_sf"/>
</dbReference>
<dbReference type="AlphaFoldDB" id="A0A2K6WCW1"/>
<sequence length="557" mass="64865">MDAITESPGRYWPISSKYDAIDRKYKFFKACHAKQMQRYYPLKKLGQCSYSSKQPRATTFLKSQILIANEMAEFTTSPNVKKINDLPDDVLLIIFDYCHPIDLIHCFSLVSRRWNYLANHSALFTEVRVLINDLSLKYGSVKNFFRRTSHYLRKLCIHCSVFLPSAQVNALFDICFPNVIHLDIGSFKKMNTTLLKKLSDCFPNVETLHMDELEICSLCGKNGEEWNEVVEMLFGDENIFPKVQNFFMGNIQQYCRETGAKLSVCKRPLNLLYIHTGAARINFSEIETSPWTSTLTELHLGYCIKNEDFRYIADLHNLKRFSLAACFYASDDDIAPLKNLYNLEELRMSYDCEDSNISTEGMINLFTLPVEEPEKSFPYKLKHLEIAFLHACKTDLLKAINQKYVDFFIIIQMEYINGKLNINHYSCPELRTLGLSFNKYMDDEAMPFIINNFKHLVFLDLSHLGDCYKDEVWNNLNNDNLPNLHLLKLHGNKVNIATLQRLNLKRPKLLISTKRNYFINWTETEFDYVFNDIFDGDIIAIVNDLCQIEGLHDFTID</sequence>
<dbReference type="InterPro" id="IPR001810">
    <property type="entry name" value="F-box_dom"/>
</dbReference>
<dbReference type="STRING" id="6282.A0A2K6WCW1"/>
<dbReference type="Gene3D" id="1.20.1280.50">
    <property type="match status" value="1"/>
</dbReference>
<dbReference type="SUPFAM" id="SSF81383">
    <property type="entry name" value="F-box domain"/>
    <property type="match status" value="1"/>
</dbReference>
<dbReference type="Gene3D" id="3.80.10.10">
    <property type="entry name" value="Ribonuclease Inhibitor"/>
    <property type="match status" value="1"/>
</dbReference>
<dbReference type="PANTHER" id="PTHR13318">
    <property type="entry name" value="PARTNER OF PAIRED, ISOFORM B-RELATED"/>
    <property type="match status" value="1"/>
</dbReference>
<dbReference type="InterPro" id="IPR032675">
    <property type="entry name" value="LRR_dom_sf"/>
</dbReference>